<protein>
    <submittedName>
        <fullName evidence="2">Uncharacterized protein</fullName>
    </submittedName>
</protein>
<name>A0A5E4AF86_MARMO</name>
<evidence type="ECO:0000313" key="2">
    <source>
        <dbReference type="EMBL" id="VTJ55928.1"/>
    </source>
</evidence>
<evidence type="ECO:0000256" key="1">
    <source>
        <dbReference type="SAM" id="MobiDB-lite"/>
    </source>
</evidence>
<keyword evidence="3" id="KW-1185">Reference proteome</keyword>
<feature type="region of interest" description="Disordered" evidence="1">
    <location>
        <begin position="51"/>
        <end position="71"/>
    </location>
</feature>
<dbReference type="Proteomes" id="UP000335636">
    <property type="component" value="Unassembled WGS sequence"/>
</dbReference>
<dbReference type="AlphaFoldDB" id="A0A5E4AF86"/>
<gene>
    <name evidence="2" type="ORF">MONAX_5E007656</name>
</gene>
<proteinExistence type="predicted"/>
<sequence>MPVSDAACGSFEALCSVSLSQGPCPGQPRRLAPWTHQGKTRGSAVVLCGQLGPRGPPAHRGTRHAGAASSW</sequence>
<organism evidence="2 3">
    <name type="scientific">Marmota monax</name>
    <name type="common">Woodchuck</name>
    <dbReference type="NCBI Taxonomy" id="9995"/>
    <lineage>
        <taxon>Eukaryota</taxon>
        <taxon>Metazoa</taxon>
        <taxon>Chordata</taxon>
        <taxon>Craniata</taxon>
        <taxon>Vertebrata</taxon>
        <taxon>Euteleostomi</taxon>
        <taxon>Mammalia</taxon>
        <taxon>Eutheria</taxon>
        <taxon>Euarchontoglires</taxon>
        <taxon>Glires</taxon>
        <taxon>Rodentia</taxon>
        <taxon>Sciuromorpha</taxon>
        <taxon>Sciuridae</taxon>
        <taxon>Xerinae</taxon>
        <taxon>Marmotini</taxon>
        <taxon>Marmota</taxon>
    </lineage>
</organism>
<accession>A0A5E4AF86</accession>
<dbReference type="EMBL" id="CABDUW010000057">
    <property type="protein sequence ID" value="VTJ55928.1"/>
    <property type="molecule type" value="Genomic_DNA"/>
</dbReference>
<evidence type="ECO:0000313" key="3">
    <source>
        <dbReference type="Proteomes" id="UP000335636"/>
    </source>
</evidence>
<reference evidence="2" key="1">
    <citation type="submission" date="2019-04" db="EMBL/GenBank/DDBJ databases">
        <authorList>
            <person name="Alioto T."/>
            <person name="Alioto T."/>
        </authorList>
    </citation>
    <scope>NUCLEOTIDE SEQUENCE [LARGE SCALE GENOMIC DNA]</scope>
</reference>
<comment type="caution">
    <text evidence="2">The sequence shown here is derived from an EMBL/GenBank/DDBJ whole genome shotgun (WGS) entry which is preliminary data.</text>
</comment>